<protein>
    <submittedName>
        <fullName evidence="8">DMT family transporter</fullName>
    </submittedName>
</protein>
<dbReference type="PANTHER" id="PTHR32322">
    <property type="entry name" value="INNER MEMBRANE TRANSPORTER"/>
    <property type="match status" value="1"/>
</dbReference>
<keyword evidence="4 6" id="KW-1133">Transmembrane helix</keyword>
<dbReference type="InterPro" id="IPR037185">
    <property type="entry name" value="EmrE-like"/>
</dbReference>
<organism evidence="8 9">
    <name type="scientific">Rhodobacter calidifons</name>
    <dbReference type="NCBI Taxonomy" id="2715277"/>
    <lineage>
        <taxon>Bacteria</taxon>
        <taxon>Pseudomonadati</taxon>
        <taxon>Pseudomonadota</taxon>
        <taxon>Alphaproteobacteria</taxon>
        <taxon>Rhodobacterales</taxon>
        <taxon>Rhodobacter group</taxon>
        <taxon>Rhodobacter</taxon>
    </lineage>
</organism>
<feature type="transmembrane region" description="Helical" evidence="6">
    <location>
        <begin position="214"/>
        <end position="238"/>
    </location>
</feature>
<gene>
    <name evidence="8" type="ORF">G8O29_14765</name>
</gene>
<proteinExistence type="inferred from homology"/>
<reference evidence="8 9" key="1">
    <citation type="journal article" date="2022" name="Microorganisms">
        <title>Genome Sequence and Characterization of a Xanthorhodopsin-Containing, Aerobic Anoxygenic Phototrophic Rhodobacter Species, Isolated from Mesophilic Conditions at Yellowstone National Park.</title>
        <authorList>
            <person name="Kyndt J.A."/>
            <person name="Robertson S."/>
            <person name="Shoffstall I.B."/>
            <person name="Ramaley R.F."/>
            <person name="Meyer T.E."/>
        </authorList>
    </citation>
    <scope>NUCLEOTIDE SEQUENCE [LARGE SCALE GENOMIC DNA]</scope>
    <source>
        <strain evidence="8 9">M37P</strain>
    </source>
</reference>
<dbReference type="PANTHER" id="PTHR32322:SF2">
    <property type="entry name" value="EAMA DOMAIN-CONTAINING PROTEIN"/>
    <property type="match status" value="1"/>
</dbReference>
<feature type="transmembrane region" description="Helical" evidence="6">
    <location>
        <begin position="150"/>
        <end position="172"/>
    </location>
</feature>
<comment type="caution">
    <text evidence="8">The sequence shown here is derived from an EMBL/GenBank/DDBJ whole genome shotgun (WGS) entry which is preliminary data.</text>
</comment>
<evidence type="ECO:0000256" key="1">
    <source>
        <dbReference type="ARBA" id="ARBA00004141"/>
    </source>
</evidence>
<feature type="transmembrane region" description="Helical" evidence="6">
    <location>
        <begin position="70"/>
        <end position="89"/>
    </location>
</feature>
<evidence type="ECO:0000256" key="4">
    <source>
        <dbReference type="ARBA" id="ARBA00022989"/>
    </source>
</evidence>
<evidence type="ECO:0000256" key="3">
    <source>
        <dbReference type="ARBA" id="ARBA00022692"/>
    </source>
</evidence>
<feature type="domain" description="EamA" evidence="7">
    <location>
        <begin position="10"/>
        <end position="139"/>
    </location>
</feature>
<feature type="transmembrane region" description="Helical" evidence="6">
    <location>
        <begin position="245"/>
        <end position="263"/>
    </location>
</feature>
<keyword evidence="3 6" id="KW-0812">Transmembrane</keyword>
<feature type="transmembrane region" description="Helical" evidence="6">
    <location>
        <begin position="38"/>
        <end position="58"/>
    </location>
</feature>
<keyword evidence="5 6" id="KW-0472">Membrane</keyword>
<dbReference type="RefSeq" id="WP_166403997.1">
    <property type="nucleotide sequence ID" value="NZ_JAANHS010000013.1"/>
</dbReference>
<feature type="transmembrane region" description="Helical" evidence="6">
    <location>
        <begin position="269"/>
        <end position="287"/>
    </location>
</feature>
<dbReference type="Proteomes" id="UP001515660">
    <property type="component" value="Unassembled WGS sequence"/>
</dbReference>
<evidence type="ECO:0000256" key="6">
    <source>
        <dbReference type="SAM" id="Phobius"/>
    </source>
</evidence>
<evidence type="ECO:0000313" key="9">
    <source>
        <dbReference type="Proteomes" id="UP001515660"/>
    </source>
</evidence>
<feature type="transmembrane region" description="Helical" evidence="6">
    <location>
        <begin position="101"/>
        <end position="118"/>
    </location>
</feature>
<dbReference type="SUPFAM" id="SSF103481">
    <property type="entry name" value="Multidrug resistance efflux transporter EmrE"/>
    <property type="match status" value="2"/>
</dbReference>
<name>A0ABX0G9P8_9RHOB</name>
<dbReference type="Pfam" id="PF00892">
    <property type="entry name" value="EamA"/>
    <property type="match status" value="2"/>
</dbReference>
<sequence length="295" mass="31381">MRKTKLDGAGVAMLLGVQGLLAVNQIIIKLVNAGLQPVFFAGLRSLLAIGFVWAWLVWKGRPPRLRRKAWGTGLLIGSLFAAEFLFLFLALDLTTVGRSAIIMYSMPVWFAILAHFGLGERITGPRASGLALAFTGCAAAILSRPDTGEASLAGDLCALGAAWGWALTAYVARRPVMREEGAEMQLFWMVVVSAPILLGASLFFGPLIRDLQPLHILGLVFQSSVVVAGGFIAWLWLLSVYPSSTVASFSFLTPILALLLGALLFGETIGLPILLAAALVAAGIVLMNRPVAARP</sequence>
<dbReference type="EMBL" id="JAANHS010000013">
    <property type="protein sequence ID" value="NHB77981.1"/>
    <property type="molecule type" value="Genomic_DNA"/>
</dbReference>
<accession>A0ABX0G9P8</accession>
<evidence type="ECO:0000259" key="7">
    <source>
        <dbReference type="Pfam" id="PF00892"/>
    </source>
</evidence>
<comment type="subcellular location">
    <subcellularLocation>
        <location evidence="1">Membrane</location>
        <topology evidence="1">Multi-pass membrane protein</topology>
    </subcellularLocation>
</comment>
<evidence type="ECO:0000256" key="5">
    <source>
        <dbReference type="ARBA" id="ARBA00023136"/>
    </source>
</evidence>
<evidence type="ECO:0000313" key="8">
    <source>
        <dbReference type="EMBL" id="NHB77981.1"/>
    </source>
</evidence>
<dbReference type="InterPro" id="IPR000620">
    <property type="entry name" value="EamA_dom"/>
</dbReference>
<dbReference type="InterPro" id="IPR050638">
    <property type="entry name" value="AA-Vitamin_Transporters"/>
</dbReference>
<evidence type="ECO:0000256" key="2">
    <source>
        <dbReference type="ARBA" id="ARBA00007362"/>
    </source>
</evidence>
<comment type="similarity">
    <text evidence="2">Belongs to the EamA transporter family.</text>
</comment>
<feature type="transmembrane region" description="Helical" evidence="6">
    <location>
        <begin position="127"/>
        <end position="144"/>
    </location>
</feature>
<keyword evidence="9" id="KW-1185">Reference proteome</keyword>
<feature type="domain" description="EamA" evidence="7">
    <location>
        <begin position="153"/>
        <end position="288"/>
    </location>
</feature>
<feature type="transmembrane region" description="Helical" evidence="6">
    <location>
        <begin position="184"/>
        <end position="208"/>
    </location>
</feature>